<dbReference type="AlphaFoldDB" id="A0A857D2X0"/>
<dbReference type="RefSeq" id="WP_233271450.1">
    <property type="nucleotide sequence ID" value="NZ_CP046973.1"/>
</dbReference>
<name>A0A857D2X0_MICAE</name>
<organism evidence="1 2">
    <name type="scientific">Microcystis aeruginosa FD4</name>
    <dbReference type="NCBI Taxonomy" id="2686288"/>
    <lineage>
        <taxon>Bacteria</taxon>
        <taxon>Bacillati</taxon>
        <taxon>Cyanobacteriota</taxon>
        <taxon>Cyanophyceae</taxon>
        <taxon>Oscillatoriophycideae</taxon>
        <taxon>Chroococcales</taxon>
        <taxon>Microcystaceae</taxon>
        <taxon>Microcystis</taxon>
    </lineage>
</organism>
<dbReference type="Proteomes" id="UP000438345">
    <property type="component" value="Chromosome"/>
</dbReference>
<dbReference type="EMBL" id="CP046973">
    <property type="protein sequence ID" value="QGZ89510.1"/>
    <property type="molecule type" value="Genomic_DNA"/>
</dbReference>
<sequence length="49" mass="5847">MKIFSSGLRKKRRVGHKLLLRLRDYAQDVLRFLDCQDVPFTNNQAEQLK</sequence>
<evidence type="ECO:0000313" key="1">
    <source>
        <dbReference type="EMBL" id="QGZ89510.1"/>
    </source>
</evidence>
<protein>
    <recommendedName>
        <fullName evidence="3">Transposase</fullName>
    </recommendedName>
</protein>
<proteinExistence type="predicted"/>
<reference evidence="1 2" key="1">
    <citation type="submission" date="2019-12" db="EMBL/GenBank/DDBJ databases">
        <title>Complete genome sequence of Microcystis aeruginosa strain FD4.</title>
        <authorList>
            <person name="Urakawa H."/>
        </authorList>
    </citation>
    <scope>NUCLEOTIDE SEQUENCE [LARGE SCALE GENOMIC DNA]</scope>
    <source>
        <strain evidence="1 2">FD4</strain>
    </source>
</reference>
<evidence type="ECO:0008006" key="3">
    <source>
        <dbReference type="Google" id="ProtNLM"/>
    </source>
</evidence>
<gene>
    <name evidence="1" type="ORF">GQR42_07970</name>
</gene>
<evidence type="ECO:0000313" key="2">
    <source>
        <dbReference type="Proteomes" id="UP000438345"/>
    </source>
</evidence>
<accession>A0A857D2X0</accession>